<feature type="transmembrane region" description="Helical" evidence="2">
    <location>
        <begin position="266"/>
        <end position="290"/>
    </location>
</feature>
<proteinExistence type="predicted"/>
<name>A0AAE9Z1M9_9GAMM</name>
<feature type="transmembrane region" description="Helical" evidence="2">
    <location>
        <begin position="128"/>
        <end position="145"/>
    </location>
</feature>
<keyword evidence="2" id="KW-0472">Membrane</keyword>
<dbReference type="EMBL" id="CP059733">
    <property type="protein sequence ID" value="WDE04389.1"/>
    <property type="molecule type" value="Genomic_DNA"/>
</dbReference>
<reference evidence="3 4" key="2">
    <citation type="journal article" date="2022" name="Mar. Drugs">
        <title>Bioassay-Guided Fractionation Leads to the Detection of Cholic Acid Generated by the Rare Thalassomonas sp.</title>
        <authorList>
            <person name="Pheiffer F."/>
            <person name="Schneider Y.K."/>
            <person name="Hansen E.H."/>
            <person name="Andersen J.H."/>
            <person name="Isaksson J."/>
            <person name="Busche T."/>
            <person name="R C."/>
            <person name="Kalinowski J."/>
            <person name="Zyl L.V."/>
            <person name="Trindade M."/>
        </authorList>
    </citation>
    <scope>NUCLEOTIDE SEQUENCE [LARGE SCALE GENOMIC DNA]</scope>
    <source>
        <strain evidence="3 4">XOM25</strain>
    </source>
</reference>
<dbReference type="Proteomes" id="UP000032352">
    <property type="component" value="Chromosome"/>
</dbReference>
<sequence length="393" mass="43916">MLKKNSERLYAISPEIEQVIHDGQKLLSYIARCGNTRLDPEVTEVIIKAKHQLANKEWSSADETLFLVNYDKLAEVVYPVTVESLDAILPEKVLAETSETGTGKSLSGTQDKRPATRAERAVAWYRRYTLLALVLLLITQIYYLFGKDLSTNLHGIFTDRENNQARLSQLEPGKAEAGVLAGKVERLNQQLDANYKLLMIWNQIWSLGGTFSDSLPRYFQSKYELTKKSLSRDPEANGDKLDTLELERSLHQARILFFENILAADAILQVLQGYILPLMYGLLGAFIFVLRSLMREIKALTYTFSSEIKYRLRLTLGALGGMVIGWFLKPEEAHSLASLSPMAMAFLMGYNVDVLFSLMDKVIASIKQSIGKPETSQGPAPQVATAKGGEAKA</sequence>
<evidence type="ECO:0000313" key="3">
    <source>
        <dbReference type="EMBL" id="WDE04389.1"/>
    </source>
</evidence>
<dbReference type="RefSeq" id="WP_044842015.1">
    <property type="nucleotide sequence ID" value="NZ_CP059733.1"/>
</dbReference>
<dbReference type="KEGG" id="tvd:SG34_024095"/>
<organism evidence="3 4">
    <name type="scientific">Thalassomonas viridans</name>
    <dbReference type="NCBI Taxonomy" id="137584"/>
    <lineage>
        <taxon>Bacteria</taxon>
        <taxon>Pseudomonadati</taxon>
        <taxon>Pseudomonadota</taxon>
        <taxon>Gammaproteobacteria</taxon>
        <taxon>Alteromonadales</taxon>
        <taxon>Colwelliaceae</taxon>
        <taxon>Thalassomonas</taxon>
    </lineage>
</organism>
<evidence type="ECO:0000256" key="1">
    <source>
        <dbReference type="SAM" id="MobiDB-lite"/>
    </source>
</evidence>
<gene>
    <name evidence="3" type="ORF">SG34_024095</name>
</gene>
<accession>A0AAE9Z1M9</accession>
<keyword evidence="4" id="KW-1185">Reference proteome</keyword>
<feature type="region of interest" description="Disordered" evidence="1">
    <location>
        <begin position="371"/>
        <end position="393"/>
    </location>
</feature>
<feature type="transmembrane region" description="Helical" evidence="2">
    <location>
        <begin position="310"/>
        <end position="328"/>
    </location>
</feature>
<keyword evidence="2" id="KW-0812">Transmembrane</keyword>
<reference evidence="3 4" key="1">
    <citation type="journal article" date="2015" name="Genome Announc.">
        <title>Draft Genome Sequences of Marine Isolates of Thalassomonas viridans and Thalassomonas actiniarum.</title>
        <authorList>
            <person name="Olonade I."/>
            <person name="van Zyl L.J."/>
            <person name="Trindade M."/>
        </authorList>
    </citation>
    <scope>NUCLEOTIDE SEQUENCE [LARGE SCALE GENOMIC DNA]</scope>
    <source>
        <strain evidence="3 4">XOM25</strain>
    </source>
</reference>
<feature type="transmembrane region" description="Helical" evidence="2">
    <location>
        <begin position="340"/>
        <end position="359"/>
    </location>
</feature>
<protein>
    <submittedName>
        <fullName evidence="3">Uncharacterized protein</fullName>
    </submittedName>
</protein>
<keyword evidence="2" id="KW-1133">Transmembrane helix</keyword>
<evidence type="ECO:0000313" key="4">
    <source>
        <dbReference type="Proteomes" id="UP000032352"/>
    </source>
</evidence>
<dbReference type="AlphaFoldDB" id="A0AAE9Z1M9"/>
<evidence type="ECO:0000256" key="2">
    <source>
        <dbReference type="SAM" id="Phobius"/>
    </source>
</evidence>